<evidence type="ECO:0000313" key="8">
    <source>
        <dbReference type="Proteomes" id="UP000249789"/>
    </source>
</evidence>
<keyword evidence="8" id="KW-1185">Reference proteome</keyword>
<feature type="domain" description="Glycosyl hydrolases family 2 sugar binding" evidence="6">
    <location>
        <begin position="17"/>
        <end position="146"/>
    </location>
</feature>
<dbReference type="Pfam" id="PF00703">
    <property type="entry name" value="Glyco_hydro_2"/>
    <property type="match status" value="1"/>
</dbReference>
<proteinExistence type="inferred from homology"/>
<dbReference type="SUPFAM" id="SSF49785">
    <property type="entry name" value="Galactose-binding domain-like"/>
    <property type="match status" value="1"/>
</dbReference>
<dbReference type="InterPro" id="IPR006103">
    <property type="entry name" value="Glyco_hydro_2_cat"/>
</dbReference>
<keyword evidence="3" id="KW-0326">Glycosidase</keyword>
<dbReference type="Gene3D" id="2.60.40.10">
    <property type="entry name" value="Immunoglobulins"/>
    <property type="match status" value="1"/>
</dbReference>
<evidence type="ECO:0000313" key="7">
    <source>
        <dbReference type="EMBL" id="RAK80181.1"/>
    </source>
</evidence>
<dbReference type="RefSeq" id="XP_040804191.1">
    <property type="nucleotide sequence ID" value="XM_040942843.1"/>
</dbReference>
<comment type="similarity">
    <text evidence="1">Belongs to the glycosyl hydrolase 2 family.</text>
</comment>
<dbReference type="InterPro" id="IPR008979">
    <property type="entry name" value="Galactose-bd-like_sf"/>
</dbReference>
<evidence type="ECO:0000256" key="3">
    <source>
        <dbReference type="ARBA" id="ARBA00023295"/>
    </source>
</evidence>
<dbReference type="InterPro" id="IPR013783">
    <property type="entry name" value="Ig-like_fold"/>
</dbReference>
<sequence>MPYPRPDFTRPTPTWHTLNGCWTFRFDDGDEGQTQHWAQTGLPPSPPTTTITVPYAFQTPASGVNAQDTHEILWYERLIRDIRTPAQLERGDRLLLRFGAVDYECSVWVGGVYVGGHRGGHVPFDLDISDAVTTEEKEPNRVTIRVRDSPTDLTQLRGKQYWGAVPEGIFYTPTSGIWLDVWVEAVPCLRIGGPSEGTVLRGDDIDGGRLQARVAVVGRRAGQGVEVEVETGLGGVRVGSVRAALGDLDRVSLDVDMRMKDLEVLEGKKGPWEVEGCWRDGVALWAPEHPVLYDVTIRLFDADGEVVDEVATTAGMRRIDWRTGDGTFRINGKPSFQVLVLDQGYWPDTGLTPPSQEALQTDIELAMKMGFTGCRKHQKVEDPVFLYWADRLGFLVWGEIANAYEFSDEYVARFNREWTEAVQRDINHPSIVAWTPFNESWGYPSLKDNVQQRNHIRSVYYMTKTLDPTRPINDNCGWEHVLTDLTTYHDYTDSTELAATCADLQGILGPKADHDMFVPAVDGDAGAKHTPGAPVICSEFGGVNITPAQGTTAGERDWGYTTASDPEDFLARLERLVMVVVKGGHTCGMVYTQLCDIEQEVNGLYSYDRQEKVPAARVKAIMDAAQRYYHEHVAPK</sequence>
<dbReference type="InterPro" id="IPR006102">
    <property type="entry name" value="Ig-like_GH2"/>
</dbReference>
<dbReference type="InterPro" id="IPR006104">
    <property type="entry name" value="Glyco_hydro_2_N"/>
</dbReference>
<dbReference type="Pfam" id="PF02836">
    <property type="entry name" value="Glyco_hydro_2_C"/>
    <property type="match status" value="1"/>
</dbReference>
<evidence type="ECO:0000256" key="2">
    <source>
        <dbReference type="ARBA" id="ARBA00022801"/>
    </source>
</evidence>
<evidence type="ECO:0000259" key="5">
    <source>
        <dbReference type="Pfam" id="PF02836"/>
    </source>
</evidence>
<dbReference type="AlphaFoldDB" id="A0A8G1S0I6"/>
<evidence type="ECO:0000259" key="6">
    <source>
        <dbReference type="Pfam" id="PF02837"/>
    </source>
</evidence>
<dbReference type="Pfam" id="PF02837">
    <property type="entry name" value="Glyco_hydro_2_N"/>
    <property type="match status" value="1"/>
</dbReference>
<evidence type="ECO:0000256" key="1">
    <source>
        <dbReference type="ARBA" id="ARBA00007401"/>
    </source>
</evidence>
<protein>
    <submittedName>
        <fullName evidence="7">Glycoside hydrolase family 2 protein</fullName>
    </submittedName>
</protein>
<feature type="domain" description="Glycoside hydrolase family 2 catalytic" evidence="5">
    <location>
        <begin position="409"/>
        <end position="499"/>
    </location>
</feature>
<dbReference type="InterPro" id="IPR017853">
    <property type="entry name" value="GH"/>
</dbReference>
<keyword evidence="2 7" id="KW-0378">Hydrolase</keyword>
<dbReference type="EMBL" id="KZ824630">
    <property type="protein sequence ID" value="RAK80181.1"/>
    <property type="molecule type" value="Genomic_DNA"/>
</dbReference>
<evidence type="ECO:0000259" key="4">
    <source>
        <dbReference type="Pfam" id="PF00703"/>
    </source>
</evidence>
<dbReference type="GO" id="GO:0004553">
    <property type="term" value="F:hydrolase activity, hydrolyzing O-glycosyl compounds"/>
    <property type="evidence" value="ECO:0007669"/>
    <property type="project" value="InterPro"/>
</dbReference>
<dbReference type="PANTHER" id="PTHR42732:SF4">
    <property type="entry name" value="BETA-MANNOSIDASE"/>
    <property type="match status" value="1"/>
</dbReference>
<gene>
    <name evidence="7" type="ORF">BO72DRAFT_423500</name>
</gene>
<dbReference type="Gene3D" id="3.20.20.80">
    <property type="entry name" value="Glycosidases"/>
    <property type="match status" value="1"/>
</dbReference>
<organism evidence="7 8">
    <name type="scientific">Aspergillus fijiensis CBS 313.89</name>
    <dbReference type="NCBI Taxonomy" id="1448319"/>
    <lineage>
        <taxon>Eukaryota</taxon>
        <taxon>Fungi</taxon>
        <taxon>Dikarya</taxon>
        <taxon>Ascomycota</taxon>
        <taxon>Pezizomycotina</taxon>
        <taxon>Eurotiomycetes</taxon>
        <taxon>Eurotiomycetidae</taxon>
        <taxon>Eurotiales</taxon>
        <taxon>Aspergillaceae</taxon>
        <taxon>Aspergillus</taxon>
    </lineage>
</organism>
<dbReference type="VEuPathDB" id="FungiDB:BO72DRAFT_423500"/>
<feature type="domain" description="Glycoside hydrolase family 2 immunoglobulin-like beta-sandwich" evidence="4">
    <location>
        <begin position="282"/>
        <end position="317"/>
    </location>
</feature>
<dbReference type="InterPro" id="IPR051913">
    <property type="entry name" value="GH2_Domain-Containing"/>
</dbReference>
<dbReference type="OrthoDB" id="408320at2759"/>
<dbReference type="SUPFAM" id="SSF49303">
    <property type="entry name" value="beta-Galactosidase/glucuronidase domain"/>
    <property type="match status" value="1"/>
</dbReference>
<dbReference type="SUPFAM" id="SSF51445">
    <property type="entry name" value="(Trans)glycosidases"/>
    <property type="match status" value="1"/>
</dbReference>
<accession>A0A8G1S0I6</accession>
<dbReference type="PANTHER" id="PTHR42732">
    <property type="entry name" value="BETA-GALACTOSIDASE"/>
    <property type="match status" value="1"/>
</dbReference>
<reference evidence="7 8" key="1">
    <citation type="submission" date="2018-02" db="EMBL/GenBank/DDBJ databases">
        <title>The genomes of Aspergillus section Nigri reveals drivers in fungal speciation.</title>
        <authorList>
            <consortium name="DOE Joint Genome Institute"/>
            <person name="Vesth T.C."/>
            <person name="Nybo J."/>
            <person name="Theobald S."/>
            <person name="Brandl J."/>
            <person name="Frisvad J.C."/>
            <person name="Nielsen K.F."/>
            <person name="Lyhne E.K."/>
            <person name="Kogle M.E."/>
            <person name="Kuo A."/>
            <person name="Riley R."/>
            <person name="Clum A."/>
            <person name="Nolan M."/>
            <person name="Lipzen A."/>
            <person name="Salamov A."/>
            <person name="Henrissat B."/>
            <person name="Wiebenga A."/>
            <person name="De vries R.P."/>
            <person name="Grigoriev I.V."/>
            <person name="Mortensen U.H."/>
            <person name="Andersen M.R."/>
            <person name="Baker S.E."/>
        </authorList>
    </citation>
    <scope>NUCLEOTIDE SEQUENCE [LARGE SCALE GENOMIC DNA]</scope>
    <source>
        <strain evidence="7 8">CBS 313.89</strain>
    </source>
</reference>
<dbReference type="InterPro" id="IPR036156">
    <property type="entry name" value="Beta-gal/glucu_dom_sf"/>
</dbReference>
<dbReference type="Proteomes" id="UP000249789">
    <property type="component" value="Unassembled WGS sequence"/>
</dbReference>
<dbReference type="GeneID" id="63860176"/>
<dbReference type="GO" id="GO:0005975">
    <property type="term" value="P:carbohydrate metabolic process"/>
    <property type="evidence" value="ECO:0007669"/>
    <property type="project" value="InterPro"/>
</dbReference>
<dbReference type="UniPathway" id="UPA00280"/>
<dbReference type="Gene3D" id="2.60.120.260">
    <property type="entry name" value="Galactose-binding domain-like"/>
    <property type="match status" value="1"/>
</dbReference>
<name>A0A8G1S0I6_9EURO</name>